<dbReference type="HOGENOM" id="CLU_2827121_0_0_9"/>
<dbReference type="EMBL" id="CP002213">
    <property type="protein sequence ID" value="AKA44177.1"/>
    <property type="molecule type" value="Genomic_DNA"/>
</dbReference>
<evidence type="ECO:0000313" key="2">
    <source>
        <dbReference type="Proteomes" id="UP000006868"/>
    </source>
</evidence>
<dbReference type="KEGG" id="ppm:PPSC2_01165"/>
<dbReference type="AlphaFoldDB" id="A0A0D5ZCB8"/>
<dbReference type="Proteomes" id="UP000006868">
    <property type="component" value="Chromosome"/>
</dbReference>
<evidence type="ECO:0000313" key="1">
    <source>
        <dbReference type="EMBL" id="AKA44177.1"/>
    </source>
</evidence>
<organism evidence="1 2">
    <name type="scientific">Paenibacillus polymyxa (strain SC2)</name>
    <name type="common">Bacillus polymyxa</name>
    <dbReference type="NCBI Taxonomy" id="886882"/>
    <lineage>
        <taxon>Bacteria</taxon>
        <taxon>Bacillati</taxon>
        <taxon>Bacillota</taxon>
        <taxon>Bacilli</taxon>
        <taxon>Bacillales</taxon>
        <taxon>Paenibacillaceae</taxon>
        <taxon>Paenibacillus</taxon>
    </lineage>
</organism>
<dbReference type="PATRIC" id="fig|886882.15.peg.221"/>
<name>A0A0D5ZCB8_PAEPS</name>
<sequence length="66" mass="6469">MSVRILLLILYLHKAFPNDGNVVGKSTETGAARGAVTGGIAGAAAGGAITGGTRYGIGVAIWGKGN</sequence>
<proteinExistence type="predicted"/>
<reference evidence="1 2" key="1">
    <citation type="journal article" date="2011" name="J. Bacteriol.">
        <title>Complete genome sequence of Paenibacillus polymyxa SC2, a strain of plant growth-promoting Rhizobacterium with broad-spectrum antimicrobial activity.</title>
        <authorList>
            <person name="Ma M."/>
            <person name="Wang C."/>
            <person name="Ding Y."/>
            <person name="Li L."/>
            <person name="Shen D."/>
            <person name="Jiang X."/>
            <person name="Guan D."/>
            <person name="Cao F."/>
            <person name="Chen H."/>
            <person name="Feng R."/>
            <person name="Wang X."/>
            <person name="Ge Y."/>
            <person name="Yao L."/>
            <person name="Bing X."/>
            <person name="Yang X."/>
            <person name="Li J."/>
            <person name="Du B."/>
        </authorList>
    </citation>
    <scope>NUCLEOTIDE SEQUENCE [LARGE SCALE GENOMIC DNA]</scope>
    <source>
        <strain evidence="1 2">SC2</strain>
    </source>
</reference>
<protein>
    <submittedName>
        <fullName evidence="1">M1-368</fullName>
    </submittedName>
</protein>
<accession>A0A0D5ZCB8</accession>
<gene>
    <name evidence="1" type="primary">M1-368</name>
    <name evidence="1" type="ORF">PPSC2_01165</name>
</gene>